<dbReference type="Proteomes" id="UP000830395">
    <property type="component" value="Chromosome 17"/>
</dbReference>
<evidence type="ECO:0000313" key="2">
    <source>
        <dbReference type="Proteomes" id="UP000830395"/>
    </source>
</evidence>
<evidence type="ECO:0000313" key="1">
    <source>
        <dbReference type="EMBL" id="MCJ8742719.1"/>
    </source>
</evidence>
<reference evidence="1" key="1">
    <citation type="submission" date="2020-02" db="EMBL/GenBank/DDBJ databases">
        <title>Genome sequencing of the panga catfish, Pangasius djambal.</title>
        <authorList>
            <person name="Wen M."/>
            <person name="Zahm M."/>
            <person name="Roques C."/>
            <person name="Cabau C."/>
            <person name="Klopp C."/>
            <person name="Donnadieu C."/>
            <person name="Jouanno E."/>
            <person name="Avarre J.-C."/>
            <person name="Campet M."/>
            <person name="Ha T."/>
            <person name="Dugue R."/>
            <person name="Lampietro C."/>
            <person name="Louis A."/>
            <person name="Herpin A."/>
            <person name="Echchiki A."/>
            <person name="Berthelot C."/>
            <person name="Parey E."/>
            <person name="Roest-Crollius H."/>
            <person name="Braasch I."/>
            <person name="Postlethwait J.H."/>
            <person name="Bobe J."/>
            <person name="Montfort J."/>
            <person name="Bouchez O."/>
            <person name="Begum T."/>
            <person name="Schartl M."/>
            <person name="Gustiano R."/>
            <person name="Guiguen Y."/>
        </authorList>
    </citation>
    <scope>NUCLEOTIDE SEQUENCE</scope>
    <source>
        <strain evidence="1">Pdj_M5554</strain>
    </source>
</reference>
<organism evidence="1 2">
    <name type="scientific">Pangasius djambal</name>
    <dbReference type="NCBI Taxonomy" id="1691987"/>
    <lineage>
        <taxon>Eukaryota</taxon>
        <taxon>Metazoa</taxon>
        <taxon>Chordata</taxon>
        <taxon>Craniata</taxon>
        <taxon>Vertebrata</taxon>
        <taxon>Euteleostomi</taxon>
        <taxon>Actinopterygii</taxon>
        <taxon>Neopterygii</taxon>
        <taxon>Teleostei</taxon>
        <taxon>Ostariophysi</taxon>
        <taxon>Siluriformes</taxon>
        <taxon>Pangasiidae</taxon>
        <taxon>Pangasius</taxon>
    </lineage>
</organism>
<accession>A0ACC5Z3Z7</accession>
<name>A0ACC5Z3Z7_9TELE</name>
<sequence>MCILNPLECLQVSGVSTSATTLRAADIENESAPFDKSEWRIRQSECKGTSSSACCEVLLFWIWLRFVLWGNFLGRVLKSLILANHLL</sequence>
<dbReference type="EMBL" id="CM040991">
    <property type="protein sequence ID" value="MCJ8742719.1"/>
    <property type="molecule type" value="Genomic_DNA"/>
</dbReference>
<comment type="caution">
    <text evidence="1">The sequence shown here is derived from an EMBL/GenBank/DDBJ whole genome shotgun (WGS) entry which is preliminary data.</text>
</comment>
<proteinExistence type="predicted"/>
<gene>
    <name evidence="1" type="ORF">PDJAM_G00085550</name>
</gene>
<keyword evidence="2" id="KW-1185">Reference proteome</keyword>
<protein>
    <submittedName>
        <fullName evidence="1">Uncharacterized protein</fullName>
    </submittedName>
</protein>